<comment type="caution">
    <text evidence="8">The sequence shown here is derived from an EMBL/GenBank/DDBJ whole genome shotgun (WGS) entry which is preliminary data.</text>
</comment>
<evidence type="ECO:0000256" key="6">
    <source>
        <dbReference type="ARBA" id="ARBA00023136"/>
    </source>
</evidence>
<dbReference type="Gene3D" id="1.20.1600.10">
    <property type="entry name" value="Outer membrane efflux proteins (OEP)"/>
    <property type="match status" value="2"/>
</dbReference>
<evidence type="ECO:0000256" key="5">
    <source>
        <dbReference type="ARBA" id="ARBA00022692"/>
    </source>
</evidence>
<accession>A0ABV1D771</accession>
<sequence>MTGRMKAGWGMAGENVAGKSVIGKPVAGILLCIAVAASSPSVSLAGSPEFAYTAEQWASFRDNKLEFDEIAYLIHEYNNTVIQNQIAYKEYRGETRDDISQDYYDAADDVYGAMDYPDSSDSDYASRLSSYLNSQIQVDKLREQGDDNVDDGEIKKLGYDQTEATLVKQAQTSMINYWTQAYNLESLNEGKTQAQLAYDSTVTKFSAGMSTQADVLTAKESVSSAEASILSARTSLDKTREELCLMLGWTYGADVEICDVPEPDLDGISAIDLEADVTKALENNYSLKILEKQINYAVSATNRESLEQSYKNQKEVAANSVKTAYQNLILAKEDYVQAQQSYELESSTMAAADRKLLAGTMTRNDYQKQKSSFTTAEVNVRTKKLALLTAQVNYDWAVDGLASVS</sequence>
<keyword evidence="4" id="KW-1134">Transmembrane beta strand</keyword>
<keyword evidence="9" id="KW-1185">Reference proteome</keyword>
<evidence type="ECO:0000256" key="7">
    <source>
        <dbReference type="ARBA" id="ARBA00023237"/>
    </source>
</evidence>
<organism evidence="8 9">
    <name type="scientific">Enterocloster hominis</name>
    <name type="common">ex Hitch et al. 2024</name>
    <dbReference type="NCBI Taxonomy" id="1917870"/>
    <lineage>
        <taxon>Bacteria</taxon>
        <taxon>Bacillati</taxon>
        <taxon>Bacillota</taxon>
        <taxon>Clostridia</taxon>
        <taxon>Lachnospirales</taxon>
        <taxon>Lachnospiraceae</taxon>
        <taxon>Enterocloster</taxon>
    </lineage>
</organism>
<comment type="similarity">
    <text evidence="2">Belongs to the outer membrane factor (OMF) (TC 1.B.17) family.</text>
</comment>
<dbReference type="InterPro" id="IPR051906">
    <property type="entry name" value="TolC-like"/>
</dbReference>
<dbReference type="EMBL" id="JBBMFM010000055">
    <property type="protein sequence ID" value="MEQ2426245.1"/>
    <property type="molecule type" value="Genomic_DNA"/>
</dbReference>
<evidence type="ECO:0000256" key="4">
    <source>
        <dbReference type="ARBA" id="ARBA00022452"/>
    </source>
</evidence>
<dbReference type="Pfam" id="PF02321">
    <property type="entry name" value="OEP"/>
    <property type="match status" value="1"/>
</dbReference>
<dbReference type="PANTHER" id="PTHR30026">
    <property type="entry name" value="OUTER MEMBRANE PROTEIN TOLC"/>
    <property type="match status" value="1"/>
</dbReference>
<comment type="subcellular location">
    <subcellularLocation>
        <location evidence="1">Cell outer membrane</location>
    </subcellularLocation>
</comment>
<evidence type="ECO:0000256" key="3">
    <source>
        <dbReference type="ARBA" id="ARBA00022448"/>
    </source>
</evidence>
<protein>
    <submittedName>
        <fullName evidence="8">TolC family protein</fullName>
    </submittedName>
</protein>
<dbReference type="SUPFAM" id="SSF56954">
    <property type="entry name" value="Outer membrane efflux proteins (OEP)"/>
    <property type="match status" value="1"/>
</dbReference>
<keyword evidence="6" id="KW-0472">Membrane</keyword>
<keyword evidence="5" id="KW-0812">Transmembrane</keyword>
<evidence type="ECO:0000313" key="9">
    <source>
        <dbReference type="Proteomes" id="UP001454086"/>
    </source>
</evidence>
<reference evidence="8 9" key="1">
    <citation type="submission" date="2024-03" db="EMBL/GenBank/DDBJ databases">
        <title>Human intestinal bacterial collection.</title>
        <authorList>
            <person name="Pauvert C."/>
            <person name="Hitch T.C.A."/>
            <person name="Clavel T."/>
        </authorList>
    </citation>
    <scope>NUCLEOTIDE SEQUENCE [LARGE SCALE GENOMIC DNA]</scope>
    <source>
        <strain evidence="8 9">CLA-SR-H021</strain>
    </source>
</reference>
<evidence type="ECO:0000256" key="1">
    <source>
        <dbReference type="ARBA" id="ARBA00004442"/>
    </source>
</evidence>
<dbReference type="InterPro" id="IPR003423">
    <property type="entry name" value="OMP_efflux"/>
</dbReference>
<proteinExistence type="inferred from homology"/>
<dbReference type="PANTHER" id="PTHR30026:SF20">
    <property type="entry name" value="OUTER MEMBRANE PROTEIN TOLC"/>
    <property type="match status" value="1"/>
</dbReference>
<keyword evidence="3" id="KW-0813">Transport</keyword>
<keyword evidence="7" id="KW-0998">Cell outer membrane</keyword>
<evidence type="ECO:0000313" key="8">
    <source>
        <dbReference type="EMBL" id="MEQ2426245.1"/>
    </source>
</evidence>
<gene>
    <name evidence="8" type="ORF">WMQ36_14815</name>
</gene>
<dbReference type="Proteomes" id="UP001454086">
    <property type="component" value="Unassembled WGS sequence"/>
</dbReference>
<name>A0ABV1D771_9FIRM</name>
<evidence type="ECO:0000256" key="2">
    <source>
        <dbReference type="ARBA" id="ARBA00007613"/>
    </source>
</evidence>